<reference evidence="1 2" key="1">
    <citation type="journal article" date="2019" name="Nat. Commun.">
        <title>A new type of DNA phosphorothioation-based antiviral system in archaea.</title>
        <authorList>
            <person name="Xiong L."/>
            <person name="Liu S."/>
            <person name="Chen S."/>
            <person name="Xiao Y."/>
            <person name="Zhu B."/>
            <person name="Gao Y."/>
            <person name="Zhang Y."/>
            <person name="Chen B."/>
            <person name="Luo J."/>
            <person name="Deng Z."/>
            <person name="Chen X."/>
            <person name="Wang L."/>
            <person name="Chen S."/>
        </authorList>
    </citation>
    <scope>NUCLEOTIDE SEQUENCE [LARGE SCALE GENOMIC DNA]</scope>
    <source>
        <strain evidence="1 2">CBA1105</strain>
    </source>
</reference>
<name>A0A4D6H9A5_9EURY</name>
<proteinExistence type="predicted"/>
<dbReference type="RefSeq" id="WP_049993535.1">
    <property type="nucleotide sequence ID" value="NZ_CP031310.1"/>
</dbReference>
<sequence length="160" mass="18957">MGGERQINEALLRSIASQWGTHQSQYFDRIDVFPAGKEDRVIGYFAEDHYPDLVTTTRIELRIRVNGDLNLEYVERWDGADWRCRWDRHENPHNTYEHFHVPPSIRTDDAVDVEYHDPPFGVIEVAFEFVEDRVGALWDEPRYPDEDDFSWEYGPDIRQG</sequence>
<dbReference type="EMBL" id="CP031310">
    <property type="protein sequence ID" value="QCC50091.1"/>
    <property type="molecule type" value="Genomic_DNA"/>
</dbReference>
<evidence type="ECO:0000313" key="1">
    <source>
        <dbReference type="EMBL" id="QCC50091.1"/>
    </source>
</evidence>
<evidence type="ECO:0000313" key="2">
    <source>
        <dbReference type="Proteomes" id="UP000296706"/>
    </source>
</evidence>
<dbReference type="KEGG" id="hsn:DV733_02115"/>
<dbReference type="AlphaFoldDB" id="A0A4D6H9A5"/>
<organism evidence="1 2">
    <name type="scientific">Halapricum salinum</name>
    <dbReference type="NCBI Taxonomy" id="1457250"/>
    <lineage>
        <taxon>Archaea</taxon>
        <taxon>Methanobacteriati</taxon>
        <taxon>Methanobacteriota</taxon>
        <taxon>Stenosarchaea group</taxon>
        <taxon>Halobacteria</taxon>
        <taxon>Halobacteriales</taxon>
        <taxon>Haloarculaceae</taxon>
        <taxon>Halapricum</taxon>
    </lineage>
</organism>
<dbReference type="Pfam" id="PF20126">
    <property type="entry name" value="TumE"/>
    <property type="match status" value="1"/>
</dbReference>
<gene>
    <name evidence="1" type="ORF">DV733_02115</name>
</gene>
<accession>A0A4D6H9A5</accession>
<dbReference type="OrthoDB" id="202777at2157"/>
<dbReference type="InterPro" id="IPR045397">
    <property type="entry name" value="TumE-like"/>
</dbReference>
<protein>
    <submittedName>
        <fullName evidence="1">Uncharacterized protein</fullName>
    </submittedName>
</protein>
<dbReference type="GeneID" id="39846624"/>
<dbReference type="STRING" id="1457250.GCA_000755225_02721"/>
<keyword evidence="2" id="KW-1185">Reference proteome</keyword>
<dbReference type="Proteomes" id="UP000296706">
    <property type="component" value="Chromosome"/>
</dbReference>